<dbReference type="VEuPathDB" id="FungiDB:QG37_06619"/>
<organism evidence="1 2">
    <name type="scientific">Candidozyma auris</name>
    <name type="common">Yeast</name>
    <name type="synonym">Candida auris</name>
    <dbReference type="NCBI Taxonomy" id="498019"/>
    <lineage>
        <taxon>Eukaryota</taxon>
        <taxon>Fungi</taxon>
        <taxon>Dikarya</taxon>
        <taxon>Ascomycota</taxon>
        <taxon>Saccharomycotina</taxon>
        <taxon>Pichiomycetes</taxon>
        <taxon>Metschnikowiaceae</taxon>
        <taxon>Candidozyma</taxon>
    </lineage>
</organism>
<evidence type="ECO:0000313" key="2">
    <source>
        <dbReference type="Proteomes" id="UP000037122"/>
    </source>
</evidence>
<proteinExistence type="predicted"/>
<gene>
    <name evidence="1" type="ORF">QG37_06619</name>
</gene>
<reference evidence="2" key="1">
    <citation type="journal article" date="2015" name="BMC Genomics">
        <title>Draft genome of a commonly misdiagnosed multidrug resistant pathogen Candida auris.</title>
        <authorList>
            <person name="Chatterjee S."/>
            <person name="Alampalli S.V."/>
            <person name="Nageshan R.K."/>
            <person name="Chettiar S.T."/>
            <person name="Joshi S."/>
            <person name="Tatu U.S."/>
        </authorList>
    </citation>
    <scope>NUCLEOTIDE SEQUENCE [LARGE SCALE GENOMIC DNA]</scope>
    <source>
        <strain evidence="2">6684</strain>
    </source>
</reference>
<dbReference type="Proteomes" id="UP000037122">
    <property type="component" value="Unassembled WGS sequence"/>
</dbReference>
<accession>A0A0L0NS93</accession>
<evidence type="ECO:0000313" key="1">
    <source>
        <dbReference type="EMBL" id="KND96928.1"/>
    </source>
</evidence>
<comment type="caution">
    <text evidence="1">The sequence shown here is derived from an EMBL/GenBank/DDBJ whole genome shotgun (WGS) entry which is preliminary data.</text>
</comment>
<dbReference type="EMBL" id="LGST01000047">
    <property type="protein sequence ID" value="KND96928.1"/>
    <property type="molecule type" value="Genomic_DNA"/>
</dbReference>
<name>A0A0L0NS93_CANAR</name>
<sequence>MFGGIGVGGFLQRSCLASGLAGSQQYNGKVLDSLTFLQAFGVCTQLGRVCDEKGNRPWNFLSAPLLISQSILDPLVARSEVVLIIVVSRGLGFVGKESPCPTVAIFS</sequence>
<dbReference type="AlphaFoldDB" id="A0A0L0NS93"/>
<protein>
    <submittedName>
        <fullName evidence="1">Uncharacterized protein</fullName>
    </submittedName>
</protein>